<comment type="caution">
    <text evidence="3">The sequence shown here is derived from an EMBL/GenBank/DDBJ whole genome shotgun (WGS) entry which is preliminary data.</text>
</comment>
<proteinExistence type="predicted"/>
<evidence type="ECO:0000313" key="3">
    <source>
        <dbReference type="EMBL" id="KAK9731444.1"/>
    </source>
</evidence>
<feature type="domain" description="DDE-1" evidence="2">
    <location>
        <begin position="29"/>
        <end position="129"/>
    </location>
</feature>
<gene>
    <name evidence="3" type="ORF">QE152_g13673</name>
</gene>
<accession>A0AAW1L9D7</accession>
<organism evidence="3 4">
    <name type="scientific">Popillia japonica</name>
    <name type="common">Japanese beetle</name>
    <dbReference type="NCBI Taxonomy" id="7064"/>
    <lineage>
        <taxon>Eukaryota</taxon>
        <taxon>Metazoa</taxon>
        <taxon>Ecdysozoa</taxon>
        <taxon>Arthropoda</taxon>
        <taxon>Hexapoda</taxon>
        <taxon>Insecta</taxon>
        <taxon>Pterygota</taxon>
        <taxon>Neoptera</taxon>
        <taxon>Endopterygota</taxon>
        <taxon>Coleoptera</taxon>
        <taxon>Polyphaga</taxon>
        <taxon>Scarabaeiformia</taxon>
        <taxon>Scarabaeidae</taxon>
        <taxon>Rutelinae</taxon>
        <taxon>Popillia</taxon>
    </lineage>
</organism>
<keyword evidence="4" id="KW-1185">Reference proteome</keyword>
<evidence type="ECO:0000259" key="2">
    <source>
        <dbReference type="Pfam" id="PF03184"/>
    </source>
</evidence>
<dbReference type="Proteomes" id="UP001458880">
    <property type="component" value="Unassembled WGS sequence"/>
</dbReference>
<dbReference type="GO" id="GO:0003676">
    <property type="term" value="F:nucleic acid binding"/>
    <property type="evidence" value="ECO:0007669"/>
    <property type="project" value="InterPro"/>
</dbReference>
<feature type="region of interest" description="Disordered" evidence="1">
    <location>
        <begin position="1"/>
        <end position="28"/>
    </location>
</feature>
<dbReference type="GO" id="GO:0004519">
    <property type="term" value="F:endonuclease activity"/>
    <property type="evidence" value="ECO:0007669"/>
    <property type="project" value="UniProtKB-KW"/>
</dbReference>
<reference evidence="3 4" key="1">
    <citation type="journal article" date="2024" name="BMC Genomics">
        <title>De novo assembly and annotation of Popillia japonica's genome with initial clues to its potential as an invasive pest.</title>
        <authorList>
            <person name="Cucini C."/>
            <person name="Boschi S."/>
            <person name="Funari R."/>
            <person name="Cardaioli E."/>
            <person name="Iannotti N."/>
            <person name="Marturano G."/>
            <person name="Paoli F."/>
            <person name="Bruttini M."/>
            <person name="Carapelli A."/>
            <person name="Frati F."/>
            <person name="Nardi F."/>
        </authorList>
    </citation>
    <scope>NUCLEOTIDE SEQUENCE [LARGE SCALE GENOMIC DNA]</scope>
    <source>
        <strain evidence="3">DMR45628</strain>
    </source>
</reference>
<feature type="compositionally biased region" description="Polar residues" evidence="1">
    <location>
        <begin position="11"/>
        <end position="28"/>
    </location>
</feature>
<dbReference type="AlphaFoldDB" id="A0AAW1L9D7"/>
<dbReference type="Pfam" id="PF03184">
    <property type="entry name" value="DDE_1"/>
    <property type="match status" value="1"/>
</dbReference>
<protein>
    <submittedName>
        <fullName evidence="3">DDE superfamily endonuclease</fullName>
    </submittedName>
</protein>
<keyword evidence="3" id="KW-0378">Hydrolase</keyword>
<name>A0AAW1L9D7_POPJA</name>
<dbReference type="InterPro" id="IPR004875">
    <property type="entry name" value="DDE_SF_endonuclease_dom"/>
</dbReference>
<dbReference type="EMBL" id="JASPKY010000132">
    <property type="protein sequence ID" value="KAK9731444.1"/>
    <property type="molecule type" value="Genomic_DNA"/>
</dbReference>
<evidence type="ECO:0000256" key="1">
    <source>
        <dbReference type="SAM" id="MobiDB-lite"/>
    </source>
</evidence>
<evidence type="ECO:0000313" key="4">
    <source>
        <dbReference type="Proteomes" id="UP001458880"/>
    </source>
</evidence>
<sequence length="180" mass="20269">MQPRLLDGSPPGTQETCTPNGWTSGTQETCTPNGWTSGEVFLNWMHFLIEQLRPTADKKVLVLLDNHESHKYYPAIEYGTKNNVVILSLASHTTRKMLPTDVAIHGPLKTHFEREVNIFQKSQPDRIINQYDVSRLLAPAFLKAAVGINSVHAFERCGIWPVNKHAFGDEHFAPTEAHQI</sequence>
<keyword evidence="3" id="KW-0255">Endonuclease</keyword>
<keyword evidence="3" id="KW-0540">Nuclease</keyword>